<comment type="caution">
    <text evidence="1">The sequence shown here is derived from an EMBL/GenBank/DDBJ whole genome shotgun (WGS) entry which is preliminary data.</text>
</comment>
<gene>
    <name evidence="1" type="ORF">F1559_002481</name>
</gene>
<sequence>MPPLRVLAKAERLDLVASIEHHGGSRVVAERFGLRDYASWEYVLELRDLVRELSAYMRVANKGNEMPSLAELQRQGRPDLARLVRRHGGPLVVAARFGLDVPPLRRRRDMDIKWGPFSLEVAERLLDACFVRGRAVDGVPEMPPLTELETDLQNKIEEYGGPDLVARRLGLAFAP</sequence>
<protein>
    <submittedName>
        <fullName evidence="1">Uncharacterized protein</fullName>
    </submittedName>
</protein>
<accession>A0A7J7INV3</accession>
<evidence type="ECO:0000313" key="2">
    <source>
        <dbReference type="Proteomes" id="UP000530660"/>
    </source>
</evidence>
<evidence type="ECO:0000313" key="1">
    <source>
        <dbReference type="EMBL" id="KAF6004822.1"/>
    </source>
</evidence>
<keyword evidence="2" id="KW-1185">Reference proteome</keyword>
<dbReference type="AlphaFoldDB" id="A0A7J7INV3"/>
<reference evidence="1 2" key="1">
    <citation type="journal article" date="2020" name="J. Phycol.">
        <title>Comparative genome analysis reveals Cyanidiococcus gen. nov., a new extremophilic red algal genus sister to Cyanidioschyzon (Cyanidioschyzonaceae, Rhodophyta).</title>
        <authorList>
            <person name="Liu S.-L."/>
            <person name="Chiang Y.-R."/>
            <person name="Yoon H.S."/>
            <person name="Fu H.-Y."/>
        </authorList>
    </citation>
    <scope>NUCLEOTIDE SEQUENCE [LARGE SCALE GENOMIC DNA]</scope>
    <source>
        <strain evidence="1 2">THAL066</strain>
    </source>
</reference>
<proteinExistence type="predicted"/>
<organism evidence="1 2">
    <name type="scientific">Cyanidiococcus yangmingshanensis</name>
    <dbReference type="NCBI Taxonomy" id="2690220"/>
    <lineage>
        <taxon>Eukaryota</taxon>
        <taxon>Rhodophyta</taxon>
        <taxon>Bangiophyceae</taxon>
        <taxon>Cyanidiales</taxon>
        <taxon>Cyanidiaceae</taxon>
        <taxon>Cyanidiococcus</taxon>
    </lineage>
</organism>
<dbReference type="EMBL" id="VWRR01000002">
    <property type="protein sequence ID" value="KAF6004822.1"/>
    <property type="molecule type" value="Genomic_DNA"/>
</dbReference>
<name>A0A7J7INV3_9RHOD</name>
<dbReference type="OrthoDB" id="2779at2759"/>
<dbReference type="Proteomes" id="UP000530660">
    <property type="component" value="Unassembled WGS sequence"/>
</dbReference>